<comment type="caution">
    <text evidence="2">The sequence shown here is derived from an EMBL/GenBank/DDBJ whole genome shotgun (WGS) entry which is preliminary data.</text>
</comment>
<dbReference type="InterPro" id="IPR013656">
    <property type="entry name" value="PAS_4"/>
</dbReference>
<dbReference type="RefSeq" id="WP_139671614.1">
    <property type="nucleotide sequence ID" value="NZ_VDMN01000001.1"/>
</dbReference>
<proteinExistence type="predicted"/>
<dbReference type="SUPFAM" id="SSF55785">
    <property type="entry name" value="PYP-like sensor domain (PAS domain)"/>
    <property type="match status" value="1"/>
</dbReference>
<dbReference type="Pfam" id="PF08448">
    <property type="entry name" value="PAS_4"/>
    <property type="match status" value="1"/>
</dbReference>
<dbReference type="InterPro" id="IPR035965">
    <property type="entry name" value="PAS-like_dom_sf"/>
</dbReference>
<dbReference type="Proteomes" id="UP000311605">
    <property type="component" value="Unassembled WGS sequence"/>
</dbReference>
<dbReference type="AlphaFoldDB" id="A0A5C4XQW1"/>
<dbReference type="Gene3D" id="3.30.450.20">
    <property type="entry name" value="PAS domain"/>
    <property type="match status" value="1"/>
</dbReference>
<evidence type="ECO:0000259" key="1">
    <source>
        <dbReference type="Pfam" id="PF08448"/>
    </source>
</evidence>
<evidence type="ECO:0000313" key="3">
    <source>
        <dbReference type="Proteomes" id="UP000311605"/>
    </source>
</evidence>
<organism evidence="2 3">
    <name type="scientific">Aliirhizobium smilacinae</name>
    <dbReference type="NCBI Taxonomy" id="1395944"/>
    <lineage>
        <taxon>Bacteria</taxon>
        <taxon>Pseudomonadati</taxon>
        <taxon>Pseudomonadota</taxon>
        <taxon>Alphaproteobacteria</taxon>
        <taxon>Hyphomicrobiales</taxon>
        <taxon>Rhizobiaceae</taxon>
        <taxon>Aliirhizobium</taxon>
    </lineage>
</organism>
<accession>A0A5C4XQW1</accession>
<feature type="domain" description="PAS fold-4" evidence="1">
    <location>
        <begin position="124"/>
        <end position="232"/>
    </location>
</feature>
<name>A0A5C4XQW1_9HYPH</name>
<reference evidence="2 3" key="1">
    <citation type="submission" date="2019-06" db="EMBL/GenBank/DDBJ databases">
        <title>The draft genome of Rhizobium smilacinae PTYR-5.</title>
        <authorList>
            <person name="Liu L."/>
            <person name="Li L."/>
            <person name="Zhang X."/>
        </authorList>
    </citation>
    <scope>NUCLEOTIDE SEQUENCE [LARGE SCALE GENOMIC DNA]</scope>
    <source>
        <strain evidence="2 3">PTYR-5</strain>
    </source>
</reference>
<dbReference type="OrthoDB" id="7865850at2"/>
<dbReference type="EMBL" id="VDMN01000001">
    <property type="protein sequence ID" value="TNM64910.1"/>
    <property type="molecule type" value="Genomic_DNA"/>
</dbReference>
<protein>
    <recommendedName>
        <fullName evidence="1">PAS fold-4 domain-containing protein</fullName>
    </recommendedName>
</protein>
<sequence length="236" mass="26624">MKALIDLFWAKYSDLRQAVEKEDDDAVSRIDREIDPLVKAILGSQGRDQSAIGVQFRFALDLLNEEADDGGCVRRNGHLLQMLVERYLVTGQSLPSKSEAAEDTSQPVDVAQAIADGYLDDALLNKLPERVVVVAPGYRIFYSNDTNAQRMDMPRDTLIGRHFAEFVGLHHFRHDLQPCLDRCFSGESLTFTYADKIEGRTVVIHCRMSPISRSGTLIGALVVMQEKEDRRRRRGD</sequence>
<evidence type="ECO:0000313" key="2">
    <source>
        <dbReference type="EMBL" id="TNM64910.1"/>
    </source>
</evidence>
<keyword evidence="3" id="KW-1185">Reference proteome</keyword>
<gene>
    <name evidence="2" type="ORF">FHP24_00970</name>
</gene>